<dbReference type="EMBL" id="DTCM01000053">
    <property type="protein sequence ID" value="HGL40848.1"/>
    <property type="molecule type" value="Genomic_DNA"/>
</dbReference>
<evidence type="ECO:0000313" key="1">
    <source>
        <dbReference type="EMBL" id="HGL40848.1"/>
    </source>
</evidence>
<accession>A0A7J3G568</accession>
<protein>
    <submittedName>
        <fullName evidence="1">Uncharacterized protein</fullName>
    </submittedName>
</protein>
<reference evidence="1" key="1">
    <citation type="journal article" date="2020" name="mSystems">
        <title>Genome- and Community-Level Interaction Insights into Carbon Utilization and Element Cycling Functions of Hydrothermarchaeota in Hydrothermal Sediment.</title>
        <authorList>
            <person name="Zhou Z."/>
            <person name="Liu Y."/>
            <person name="Xu W."/>
            <person name="Pan J."/>
            <person name="Luo Z.H."/>
            <person name="Li M."/>
        </authorList>
    </citation>
    <scope>NUCLEOTIDE SEQUENCE [LARGE SCALE GENOMIC DNA]</scope>
    <source>
        <strain evidence="1">SpSt-669</strain>
    </source>
</reference>
<name>A0A7J3G568_CALS0</name>
<dbReference type="AlphaFoldDB" id="A0A7J3G568"/>
<comment type="caution">
    <text evidence="1">The sequence shown here is derived from an EMBL/GenBank/DDBJ whole genome shotgun (WGS) entry which is preliminary data.</text>
</comment>
<organism evidence="1">
    <name type="scientific">Caldiarchaeum subterraneum</name>
    <dbReference type="NCBI Taxonomy" id="311458"/>
    <lineage>
        <taxon>Archaea</taxon>
        <taxon>Nitrososphaerota</taxon>
        <taxon>Candidatus Caldarchaeales</taxon>
        <taxon>Candidatus Caldarchaeaceae</taxon>
        <taxon>Candidatus Caldarchaeum</taxon>
    </lineage>
</organism>
<proteinExistence type="predicted"/>
<sequence length="103" mass="11597">MTDALERFLETGKDWQRVPVKGSPGIFVVKAPASRGRSASLLVEVNPVGEDGAPTKRRGLMLRRRDELERFRRLLEDKRLEEVLDAIERLNPASEEGGEALEI</sequence>
<gene>
    <name evidence="1" type="ORF">ENU43_04200</name>
</gene>